<feature type="domain" description="CHAT" evidence="2">
    <location>
        <begin position="592"/>
        <end position="853"/>
    </location>
</feature>
<dbReference type="AlphaFoldDB" id="A0A2J6TWU5"/>
<dbReference type="InParanoid" id="A0A2J6TWU5"/>
<feature type="region of interest" description="Disordered" evidence="1">
    <location>
        <begin position="872"/>
        <end position="907"/>
    </location>
</feature>
<accession>A0A2J6TWU5</accession>
<gene>
    <name evidence="3" type="ORF">K444DRAFT_606438</name>
</gene>
<keyword evidence="4" id="KW-1185">Reference proteome</keyword>
<dbReference type="OrthoDB" id="9991317at2759"/>
<sequence>MACQSGVKCHHVASRTGSSTEYLERPAHQPNEPHEPLEPDLASKLLDANELVSAFHNTLAVEHLDKAVRSLHGASSDIPNNHPYLADVLGSCEAVIDTRFVCTGEIRGLELDLVIKVAERAVEVTSEDHPCRAARLITLSNWLGRRFAWHSKPHDIDRAVQEAEKAAKLAPADSGSAGASVWNDFGYWLMRRFEHDQDGGYLHRAVLAGETAVKLTLDGDPRKAIRQSNLAAWLLVRSRKTRSGSDAVDAIALAQSAVNASGVLIADRPLLIEGLGRAYGIQFETSQRLTRSSIDTALSLLRQAADQASHPDARHPHHADVQLQLCDHLRKRYDMPGGGDQMDLDDALNAASQGWACPLARTETRILVARSAASILAVKKDWAAASRYLEQAVELLHSVVLPTQSDSARQRMLAKFQGLASEAAAAAMEAKRDDYLALNLLESGRSVTNGFLFDIDAFIDVKCPEMWQYAELRGVLDSLTGCLSFPASTATKSLWKSQATKVQTVLQDMQSLVMKIRETPRLHSFLQLHNIEDLKEEAREGPMVVLNATIQRCDAFIVHTSGVRSIQLKQLTLAEIKRRSRHLARQSRIASLLNWLWRSAAREILQKLTYTVAVEDGDFQRVFWILPGATSCLPLHAAGHHAARSGETVIDRAMSSYSYSIKSLIYGRRKERVSFGDPEKDSALLVSMAETAGLLPLPFAPVEVSKVGDVCNSLNIRPIVKELPNYSDLREHFFSTKLFHFAGHARLDPLDPLLSPLCLRDWVENPLTVDRLGKDFRVYAHKPFLAYLSACSTGVINEDRLVDEGMHLIGVYQQMGFRHVIGSLSPVLDSRCVEVAETVYETLRSDGITDRAVCKGLHFGLRALRDKPSSEVAGMLTDEVEERRRNGRVPDDDDDDGDVDDDDDNAGSKARVLSVDKFLWVPYVHFGV</sequence>
<evidence type="ECO:0000256" key="1">
    <source>
        <dbReference type="SAM" id="MobiDB-lite"/>
    </source>
</evidence>
<feature type="compositionally biased region" description="Basic and acidic residues" evidence="1">
    <location>
        <begin position="22"/>
        <end position="37"/>
    </location>
</feature>
<dbReference type="GeneID" id="36587069"/>
<evidence type="ECO:0000259" key="2">
    <source>
        <dbReference type="Pfam" id="PF12770"/>
    </source>
</evidence>
<name>A0A2J6TWU5_9HELO</name>
<reference evidence="3 4" key="1">
    <citation type="submission" date="2016-04" db="EMBL/GenBank/DDBJ databases">
        <title>A degradative enzymes factory behind the ericoid mycorrhizal symbiosis.</title>
        <authorList>
            <consortium name="DOE Joint Genome Institute"/>
            <person name="Martino E."/>
            <person name="Morin E."/>
            <person name="Grelet G."/>
            <person name="Kuo A."/>
            <person name="Kohler A."/>
            <person name="Daghino S."/>
            <person name="Barry K."/>
            <person name="Choi C."/>
            <person name="Cichocki N."/>
            <person name="Clum A."/>
            <person name="Copeland A."/>
            <person name="Hainaut M."/>
            <person name="Haridas S."/>
            <person name="Labutti K."/>
            <person name="Lindquist E."/>
            <person name="Lipzen A."/>
            <person name="Khouja H.-R."/>
            <person name="Murat C."/>
            <person name="Ohm R."/>
            <person name="Olson A."/>
            <person name="Spatafora J."/>
            <person name="Veneault-Fourrey C."/>
            <person name="Henrissat B."/>
            <person name="Grigoriev I."/>
            <person name="Martin F."/>
            <person name="Perotto S."/>
        </authorList>
    </citation>
    <scope>NUCLEOTIDE SEQUENCE [LARGE SCALE GENOMIC DNA]</scope>
    <source>
        <strain evidence="3 4">E</strain>
    </source>
</reference>
<evidence type="ECO:0000313" key="3">
    <source>
        <dbReference type="EMBL" id="PMD67502.1"/>
    </source>
</evidence>
<dbReference type="Proteomes" id="UP000235371">
    <property type="component" value="Unassembled WGS sequence"/>
</dbReference>
<organism evidence="3 4">
    <name type="scientific">Hyaloscypha bicolor E</name>
    <dbReference type="NCBI Taxonomy" id="1095630"/>
    <lineage>
        <taxon>Eukaryota</taxon>
        <taxon>Fungi</taxon>
        <taxon>Dikarya</taxon>
        <taxon>Ascomycota</taxon>
        <taxon>Pezizomycotina</taxon>
        <taxon>Leotiomycetes</taxon>
        <taxon>Helotiales</taxon>
        <taxon>Hyaloscyphaceae</taxon>
        <taxon>Hyaloscypha</taxon>
        <taxon>Hyaloscypha bicolor</taxon>
    </lineage>
</organism>
<dbReference type="STRING" id="1095630.A0A2J6TWU5"/>
<dbReference type="RefSeq" id="XP_024744406.1">
    <property type="nucleotide sequence ID" value="XM_024878992.1"/>
</dbReference>
<dbReference type="InterPro" id="IPR024983">
    <property type="entry name" value="CHAT_dom"/>
</dbReference>
<dbReference type="Pfam" id="PF12770">
    <property type="entry name" value="CHAT"/>
    <property type="match status" value="1"/>
</dbReference>
<feature type="compositionally biased region" description="Basic and acidic residues" evidence="1">
    <location>
        <begin position="881"/>
        <end position="890"/>
    </location>
</feature>
<dbReference type="Gene3D" id="1.25.40.10">
    <property type="entry name" value="Tetratricopeptide repeat domain"/>
    <property type="match status" value="1"/>
</dbReference>
<feature type="compositionally biased region" description="Acidic residues" evidence="1">
    <location>
        <begin position="891"/>
        <end position="905"/>
    </location>
</feature>
<evidence type="ECO:0000313" key="4">
    <source>
        <dbReference type="Proteomes" id="UP000235371"/>
    </source>
</evidence>
<protein>
    <recommendedName>
        <fullName evidence="2">CHAT domain-containing protein</fullName>
    </recommendedName>
</protein>
<feature type="region of interest" description="Disordered" evidence="1">
    <location>
        <begin position="17"/>
        <end position="37"/>
    </location>
</feature>
<dbReference type="EMBL" id="KZ613740">
    <property type="protein sequence ID" value="PMD67502.1"/>
    <property type="molecule type" value="Genomic_DNA"/>
</dbReference>
<proteinExistence type="predicted"/>
<dbReference type="InterPro" id="IPR011990">
    <property type="entry name" value="TPR-like_helical_dom_sf"/>
</dbReference>